<sequence>MAKPEMVALAMAPTMAQGTAVAAFFDGLRKTYEVGILEAKSPIARPTKRIKEPANSQPQVMATLEPYGRLYQMVEAMDGKTPLQDTM</sequence>
<proteinExistence type="predicted"/>
<gene>
    <name evidence="1" type="ORF">QFC24_004934</name>
</gene>
<dbReference type="Proteomes" id="UP001234202">
    <property type="component" value="Unassembled WGS sequence"/>
</dbReference>
<evidence type="ECO:0000313" key="2">
    <source>
        <dbReference type="Proteomes" id="UP001234202"/>
    </source>
</evidence>
<evidence type="ECO:0000313" key="1">
    <source>
        <dbReference type="EMBL" id="KAJ9121258.1"/>
    </source>
</evidence>
<name>A0ACC2XBR5_9TREE</name>
<organism evidence="1 2">
    <name type="scientific">Naganishia onofrii</name>
    <dbReference type="NCBI Taxonomy" id="1851511"/>
    <lineage>
        <taxon>Eukaryota</taxon>
        <taxon>Fungi</taxon>
        <taxon>Dikarya</taxon>
        <taxon>Basidiomycota</taxon>
        <taxon>Agaricomycotina</taxon>
        <taxon>Tremellomycetes</taxon>
        <taxon>Filobasidiales</taxon>
        <taxon>Filobasidiaceae</taxon>
        <taxon>Naganishia</taxon>
    </lineage>
</organism>
<keyword evidence="2" id="KW-1185">Reference proteome</keyword>
<reference evidence="1" key="1">
    <citation type="submission" date="2023-04" db="EMBL/GenBank/DDBJ databases">
        <title>Draft Genome sequencing of Naganishia species isolated from polar environments using Oxford Nanopore Technology.</title>
        <authorList>
            <person name="Leo P."/>
            <person name="Venkateswaran K."/>
        </authorList>
    </citation>
    <scope>NUCLEOTIDE SEQUENCE</scope>
    <source>
        <strain evidence="1">DBVPG 5303</strain>
    </source>
</reference>
<accession>A0ACC2XBR5</accession>
<protein>
    <submittedName>
        <fullName evidence="1">Uncharacterized protein</fullName>
    </submittedName>
</protein>
<dbReference type="EMBL" id="JASBWV010000018">
    <property type="protein sequence ID" value="KAJ9121258.1"/>
    <property type="molecule type" value="Genomic_DNA"/>
</dbReference>
<comment type="caution">
    <text evidence="1">The sequence shown here is derived from an EMBL/GenBank/DDBJ whole genome shotgun (WGS) entry which is preliminary data.</text>
</comment>